<feature type="chain" id="PRO_5039474628" evidence="1">
    <location>
        <begin position="18"/>
        <end position="152"/>
    </location>
</feature>
<sequence length="152" mass="16340">MLHTPVKKALIAGAAVAALAAARTLQRSTPRPVPVREPDSPQLTWLRNQAFTLFGKGTRIEDYVLDEDGALTLFRVYQPGGDLYVGQVMNRALALVDAALAGDSHWIAVVNVLTDTATFERVPGLPPGGQPVPVRYTDGEGFDTVIADTDRT</sequence>
<feature type="signal peptide" evidence="1">
    <location>
        <begin position="1"/>
        <end position="17"/>
    </location>
</feature>
<reference evidence="2 3" key="1">
    <citation type="submission" date="2015-03" db="EMBL/GenBank/DDBJ databases">
        <authorList>
            <person name="Murphy D."/>
        </authorList>
    </citation>
    <scope>NUCLEOTIDE SEQUENCE [LARGE SCALE GENOMIC DNA]</scope>
    <source>
        <strain evidence="2 3">PAP088</strain>
    </source>
</reference>
<protein>
    <submittedName>
        <fullName evidence="2">Uncharacterized protein</fullName>
    </submittedName>
</protein>
<evidence type="ECO:0000313" key="2">
    <source>
        <dbReference type="EMBL" id="CPV66544.1"/>
    </source>
</evidence>
<gene>
    <name evidence="2" type="ORF">ERS075579_04027</name>
</gene>
<evidence type="ECO:0000256" key="1">
    <source>
        <dbReference type="SAM" id="SignalP"/>
    </source>
</evidence>
<name>A0A0U0ZR41_9MYCO</name>
<dbReference type="EMBL" id="CSWP01000009">
    <property type="protein sequence ID" value="CPV66544.1"/>
    <property type="molecule type" value="Genomic_DNA"/>
</dbReference>
<dbReference type="AlphaFoldDB" id="A0A0U0ZR41"/>
<organism evidence="2 3">
    <name type="scientific">Mycobacteroides abscessus</name>
    <dbReference type="NCBI Taxonomy" id="36809"/>
    <lineage>
        <taxon>Bacteria</taxon>
        <taxon>Bacillati</taxon>
        <taxon>Actinomycetota</taxon>
        <taxon>Actinomycetes</taxon>
        <taxon>Mycobacteriales</taxon>
        <taxon>Mycobacteriaceae</taxon>
        <taxon>Mycobacteroides</taxon>
    </lineage>
</organism>
<evidence type="ECO:0000313" key="3">
    <source>
        <dbReference type="Proteomes" id="UP000045782"/>
    </source>
</evidence>
<keyword evidence="1" id="KW-0732">Signal</keyword>
<accession>A0A0U0ZR41</accession>
<dbReference type="RefSeq" id="WP_131724589.1">
    <property type="nucleotide sequence ID" value="NZ_CSWP01000009.1"/>
</dbReference>
<dbReference type="Proteomes" id="UP000045782">
    <property type="component" value="Unassembled WGS sequence"/>
</dbReference>
<proteinExistence type="predicted"/>